<dbReference type="InterPro" id="IPR051717">
    <property type="entry name" value="MFS_MFSD6"/>
</dbReference>
<reference evidence="9" key="1">
    <citation type="submission" date="2013-09" db="EMBL/GenBank/DDBJ databases">
        <title>The Genome Sequence of Anopheles maculatus species B.</title>
        <authorList>
            <consortium name="The Broad Institute Genomics Platform"/>
            <person name="Neafsey D.E."/>
            <person name="Besansky N."/>
            <person name="Howell P."/>
            <person name="Walton C."/>
            <person name="Young S.K."/>
            <person name="Zeng Q."/>
            <person name="Gargeya S."/>
            <person name="Fitzgerald M."/>
            <person name="Haas B."/>
            <person name="Abouelleil A."/>
            <person name="Allen A.W."/>
            <person name="Alvarado L."/>
            <person name="Arachchi H.M."/>
            <person name="Berlin A.M."/>
            <person name="Chapman S.B."/>
            <person name="Gainer-Dewar J."/>
            <person name="Goldberg J."/>
            <person name="Griggs A."/>
            <person name="Gujja S."/>
            <person name="Hansen M."/>
            <person name="Howarth C."/>
            <person name="Imamovic A."/>
            <person name="Ireland A."/>
            <person name="Larimer J."/>
            <person name="McCowan C."/>
            <person name="Murphy C."/>
            <person name="Pearson M."/>
            <person name="Poon T.W."/>
            <person name="Priest M."/>
            <person name="Roberts A."/>
            <person name="Saif S."/>
            <person name="Shea T."/>
            <person name="Sisk P."/>
            <person name="Sykes S."/>
            <person name="Wortman J."/>
            <person name="Nusbaum C."/>
            <person name="Birren B."/>
        </authorList>
    </citation>
    <scope>NUCLEOTIDE SEQUENCE [LARGE SCALE GENOMIC DNA]</scope>
    <source>
        <strain evidence="9">maculatus3</strain>
    </source>
</reference>
<keyword evidence="4 6" id="KW-1133">Transmembrane helix</keyword>
<proteinExistence type="inferred from homology"/>
<protein>
    <recommendedName>
        <fullName evidence="7">Major facilitator superfamily associated domain-containing protein</fullName>
    </recommendedName>
</protein>
<dbReference type="GO" id="GO:0016020">
    <property type="term" value="C:membrane"/>
    <property type="evidence" value="ECO:0007669"/>
    <property type="project" value="UniProtKB-SubCell"/>
</dbReference>
<dbReference type="AlphaFoldDB" id="A0A182SRW4"/>
<comment type="similarity">
    <text evidence="2">Belongs to the major facilitator superfamily. MFSD6 family.</text>
</comment>
<keyword evidence="5 6" id="KW-0472">Membrane</keyword>
<dbReference type="Gene3D" id="1.20.1250.20">
    <property type="entry name" value="MFS general substrate transporter like domains"/>
    <property type="match status" value="1"/>
</dbReference>
<dbReference type="VEuPathDB" id="VectorBase:AMAM012173"/>
<evidence type="ECO:0000256" key="2">
    <source>
        <dbReference type="ARBA" id="ARBA00005241"/>
    </source>
</evidence>
<evidence type="ECO:0000256" key="6">
    <source>
        <dbReference type="SAM" id="Phobius"/>
    </source>
</evidence>
<evidence type="ECO:0000313" key="9">
    <source>
        <dbReference type="Proteomes" id="UP000075901"/>
    </source>
</evidence>
<keyword evidence="3 6" id="KW-0812">Transmembrane</keyword>
<evidence type="ECO:0000256" key="3">
    <source>
        <dbReference type="ARBA" id="ARBA00022692"/>
    </source>
</evidence>
<sequence>MVQLEVNKKLLPMKAHYFLFNAGTAPVVPFMPTLVRQLGFSTVIVGTIYTVLPIVGMLVKPLFGIIADRFQRQKLLFLIFQILTAVPFFMIMFIPAIPQDSTVTFHCHNGAADLKYCPENGTSIDACLVESIITNENNGTMLCDMECRTEPWMWDTVCNDWNVSKYCDKKNIPTDRILRLTGVVPNNH</sequence>
<dbReference type="InterPro" id="IPR024989">
    <property type="entry name" value="MFS_assoc_dom"/>
</dbReference>
<name>A0A182SRW4_9DIPT</name>
<evidence type="ECO:0000259" key="7">
    <source>
        <dbReference type="Pfam" id="PF12832"/>
    </source>
</evidence>
<dbReference type="PANTHER" id="PTHR16172">
    <property type="entry name" value="MAJOR FACILITATOR SUPERFAMILY DOMAIN-CONTAINING PROTEIN 6-LIKE"/>
    <property type="match status" value="1"/>
</dbReference>
<feature type="domain" description="Major facilitator superfamily associated" evidence="7">
    <location>
        <begin position="11"/>
        <end position="95"/>
    </location>
</feature>
<feature type="transmembrane region" description="Helical" evidence="6">
    <location>
        <begin position="75"/>
        <end position="97"/>
    </location>
</feature>
<evidence type="ECO:0000256" key="4">
    <source>
        <dbReference type="ARBA" id="ARBA00022989"/>
    </source>
</evidence>
<evidence type="ECO:0000256" key="1">
    <source>
        <dbReference type="ARBA" id="ARBA00004141"/>
    </source>
</evidence>
<reference evidence="8" key="2">
    <citation type="submission" date="2020-05" db="UniProtKB">
        <authorList>
            <consortium name="EnsemblMetazoa"/>
        </authorList>
    </citation>
    <scope>IDENTIFICATION</scope>
    <source>
        <strain evidence="8">maculatus3</strain>
    </source>
</reference>
<evidence type="ECO:0000256" key="5">
    <source>
        <dbReference type="ARBA" id="ARBA00023136"/>
    </source>
</evidence>
<dbReference type="EnsemblMetazoa" id="AMAM012173-RA">
    <property type="protein sequence ID" value="AMAM012173-PA"/>
    <property type="gene ID" value="AMAM012173"/>
</dbReference>
<feature type="transmembrane region" description="Helical" evidence="6">
    <location>
        <begin position="38"/>
        <end position="63"/>
    </location>
</feature>
<evidence type="ECO:0000313" key="8">
    <source>
        <dbReference type="EnsemblMetazoa" id="AMAM012173-PA"/>
    </source>
</evidence>
<keyword evidence="9" id="KW-1185">Reference proteome</keyword>
<organism evidence="8 9">
    <name type="scientific">Anopheles maculatus</name>
    <dbReference type="NCBI Taxonomy" id="74869"/>
    <lineage>
        <taxon>Eukaryota</taxon>
        <taxon>Metazoa</taxon>
        <taxon>Ecdysozoa</taxon>
        <taxon>Arthropoda</taxon>
        <taxon>Hexapoda</taxon>
        <taxon>Insecta</taxon>
        <taxon>Pterygota</taxon>
        <taxon>Neoptera</taxon>
        <taxon>Endopterygota</taxon>
        <taxon>Diptera</taxon>
        <taxon>Nematocera</taxon>
        <taxon>Culicoidea</taxon>
        <taxon>Culicidae</taxon>
        <taxon>Anophelinae</taxon>
        <taxon>Anopheles</taxon>
        <taxon>Anopheles maculatus group</taxon>
    </lineage>
</organism>
<dbReference type="Proteomes" id="UP000075901">
    <property type="component" value="Unassembled WGS sequence"/>
</dbReference>
<accession>A0A182SRW4</accession>
<dbReference type="InterPro" id="IPR036259">
    <property type="entry name" value="MFS_trans_sf"/>
</dbReference>
<dbReference type="Pfam" id="PF12832">
    <property type="entry name" value="MFS_1_like"/>
    <property type="match status" value="1"/>
</dbReference>
<comment type="subcellular location">
    <subcellularLocation>
        <location evidence="1">Membrane</location>
        <topology evidence="1">Multi-pass membrane protein</topology>
    </subcellularLocation>
</comment>
<dbReference type="PANTHER" id="PTHR16172:SF30">
    <property type="entry name" value="SUGAR BABY, ISOFORM C"/>
    <property type="match status" value="1"/>
</dbReference>
<dbReference type="SUPFAM" id="SSF103473">
    <property type="entry name" value="MFS general substrate transporter"/>
    <property type="match status" value="1"/>
</dbReference>